<protein>
    <submittedName>
        <fullName evidence="3">Uncharacterized protein</fullName>
    </submittedName>
</protein>
<dbReference type="EMBL" id="BMMS01000052">
    <property type="protein sequence ID" value="GGP00114.1"/>
    <property type="molecule type" value="Genomic_DNA"/>
</dbReference>
<feature type="region of interest" description="Disordered" evidence="1">
    <location>
        <begin position="92"/>
        <end position="114"/>
    </location>
</feature>
<dbReference type="AlphaFoldDB" id="A0A918E2P4"/>
<feature type="signal peptide" evidence="2">
    <location>
        <begin position="1"/>
        <end position="30"/>
    </location>
</feature>
<dbReference type="Proteomes" id="UP000641932">
    <property type="component" value="Unassembled WGS sequence"/>
</dbReference>
<keyword evidence="4" id="KW-1185">Reference proteome</keyword>
<evidence type="ECO:0000313" key="3">
    <source>
        <dbReference type="EMBL" id="GGP00114.1"/>
    </source>
</evidence>
<organism evidence="3 4">
    <name type="scientific">Wenjunlia tyrosinilytica</name>
    <dbReference type="NCBI Taxonomy" id="1544741"/>
    <lineage>
        <taxon>Bacteria</taxon>
        <taxon>Bacillati</taxon>
        <taxon>Actinomycetota</taxon>
        <taxon>Actinomycetes</taxon>
        <taxon>Kitasatosporales</taxon>
        <taxon>Streptomycetaceae</taxon>
        <taxon>Wenjunlia</taxon>
    </lineage>
</organism>
<comment type="caution">
    <text evidence="3">The sequence shown here is derived from an EMBL/GenBank/DDBJ whole genome shotgun (WGS) entry which is preliminary data.</text>
</comment>
<evidence type="ECO:0000256" key="2">
    <source>
        <dbReference type="SAM" id="SignalP"/>
    </source>
</evidence>
<reference evidence="3" key="1">
    <citation type="journal article" date="2014" name="Int. J. Syst. Evol. Microbiol.">
        <title>Complete genome sequence of Corynebacterium casei LMG S-19264T (=DSM 44701T), isolated from a smear-ripened cheese.</title>
        <authorList>
            <consortium name="US DOE Joint Genome Institute (JGI-PGF)"/>
            <person name="Walter F."/>
            <person name="Albersmeier A."/>
            <person name="Kalinowski J."/>
            <person name="Ruckert C."/>
        </authorList>
    </citation>
    <scope>NUCLEOTIDE SEQUENCE</scope>
    <source>
        <strain evidence="3">CGMCC 4.7201</strain>
    </source>
</reference>
<name>A0A918E2P4_9ACTN</name>
<dbReference type="RefSeq" id="WP_189135674.1">
    <property type="nucleotide sequence ID" value="NZ_BMMS01000052.1"/>
</dbReference>
<feature type="compositionally biased region" description="Polar residues" evidence="1">
    <location>
        <begin position="49"/>
        <end position="58"/>
    </location>
</feature>
<sequence length="141" mass="13932">MRQSKTLKSAVIIGATALLGIGVTVGAAHAGGADTPDTTKPAPFAKVVNKQTGKSSNVPLKEIGKDEIGEGAMSCAVPLDGDGAGGVAFKLDSAGKPGKKTPVKLISKGKSDGKSAVCSELVEGKPAAPNKVEGKPAAAKK</sequence>
<reference evidence="3" key="2">
    <citation type="submission" date="2020-09" db="EMBL/GenBank/DDBJ databases">
        <authorList>
            <person name="Sun Q."/>
            <person name="Zhou Y."/>
        </authorList>
    </citation>
    <scope>NUCLEOTIDE SEQUENCE</scope>
    <source>
        <strain evidence="3">CGMCC 4.7201</strain>
    </source>
</reference>
<keyword evidence="2" id="KW-0732">Signal</keyword>
<feature type="region of interest" description="Disordered" evidence="1">
    <location>
        <begin position="32"/>
        <end position="60"/>
    </location>
</feature>
<evidence type="ECO:0000313" key="4">
    <source>
        <dbReference type="Proteomes" id="UP000641932"/>
    </source>
</evidence>
<gene>
    <name evidence="3" type="ORF">GCM10012280_68120</name>
</gene>
<accession>A0A918E2P4</accession>
<feature type="chain" id="PRO_5038452834" evidence="2">
    <location>
        <begin position="31"/>
        <end position="141"/>
    </location>
</feature>
<proteinExistence type="predicted"/>
<evidence type="ECO:0000256" key="1">
    <source>
        <dbReference type="SAM" id="MobiDB-lite"/>
    </source>
</evidence>